<name>A0A397UHK5_9GLOM</name>
<dbReference type="Proteomes" id="UP000266673">
    <property type="component" value="Unassembled WGS sequence"/>
</dbReference>
<accession>A0A397UHK5</accession>
<protein>
    <submittedName>
        <fullName evidence="1">Uncharacterized protein</fullName>
    </submittedName>
</protein>
<dbReference type="EMBL" id="QKWP01001493">
    <property type="protein sequence ID" value="RIB08567.1"/>
    <property type="molecule type" value="Genomic_DNA"/>
</dbReference>
<comment type="caution">
    <text evidence="1">The sequence shown here is derived from an EMBL/GenBank/DDBJ whole genome shotgun (WGS) entry which is preliminary data.</text>
</comment>
<reference evidence="1 2" key="1">
    <citation type="submission" date="2018-06" db="EMBL/GenBank/DDBJ databases">
        <title>Comparative genomics reveals the genomic features of Rhizophagus irregularis, R. cerebriforme, R. diaphanum and Gigaspora rosea, and their symbiotic lifestyle signature.</title>
        <authorList>
            <person name="Morin E."/>
            <person name="San Clemente H."/>
            <person name="Chen E.C.H."/>
            <person name="De La Providencia I."/>
            <person name="Hainaut M."/>
            <person name="Kuo A."/>
            <person name="Kohler A."/>
            <person name="Murat C."/>
            <person name="Tang N."/>
            <person name="Roy S."/>
            <person name="Loubradou J."/>
            <person name="Henrissat B."/>
            <person name="Grigoriev I.V."/>
            <person name="Corradi N."/>
            <person name="Roux C."/>
            <person name="Martin F.M."/>
        </authorList>
    </citation>
    <scope>NUCLEOTIDE SEQUENCE [LARGE SCALE GENOMIC DNA]</scope>
    <source>
        <strain evidence="1 2">DAOM 194757</strain>
    </source>
</reference>
<dbReference type="AlphaFoldDB" id="A0A397UHK5"/>
<keyword evidence="2" id="KW-1185">Reference proteome</keyword>
<evidence type="ECO:0000313" key="1">
    <source>
        <dbReference type="EMBL" id="RIB08567.1"/>
    </source>
</evidence>
<gene>
    <name evidence="1" type="ORF">C2G38_2110815</name>
</gene>
<proteinExistence type="predicted"/>
<sequence length="51" mass="6159">MSRKFKLGHIMTVVCSKTFHNDRKLLCSCYYIKHFLAELLYNFDYAFSNNF</sequence>
<organism evidence="1 2">
    <name type="scientific">Gigaspora rosea</name>
    <dbReference type="NCBI Taxonomy" id="44941"/>
    <lineage>
        <taxon>Eukaryota</taxon>
        <taxon>Fungi</taxon>
        <taxon>Fungi incertae sedis</taxon>
        <taxon>Mucoromycota</taxon>
        <taxon>Glomeromycotina</taxon>
        <taxon>Glomeromycetes</taxon>
        <taxon>Diversisporales</taxon>
        <taxon>Gigasporaceae</taxon>
        <taxon>Gigaspora</taxon>
    </lineage>
</organism>
<evidence type="ECO:0000313" key="2">
    <source>
        <dbReference type="Proteomes" id="UP000266673"/>
    </source>
</evidence>